<dbReference type="SMART" id="SM00054">
    <property type="entry name" value="EFh"/>
    <property type="match status" value="2"/>
</dbReference>
<dbReference type="InterPro" id="IPR050145">
    <property type="entry name" value="Centrin_CML-like"/>
</dbReference>
<organism evidence="4 5">
    <name type="scientific">Verticillium longisporum</name>
    <name type="common">Verticillium dahliae var. longisporum</name>
    <dbReference type="NCBI Taxonomy" id="100787"/>
    <lineage>
        <taxon>Eukaryota</taxon>
        <taxon>Fungi</taxon>
        <taxon>Dikarya</taxon>
        <taxon>Ascomycota</taxon>
        <taxon>Pezizomycotina</taxon>
        <taxon>Sordariomycetes</taxon>
        <taxon>Hypocreomycetidae</taxon>
        <taxon>Glomerellales</taxon>
        <taxon>Plectosphaerellaceae</taxon>
        <taxon>Verticillium</taxon>
    </lineage>
</organism>
<keyword evidence="1" id="KW-0677">Repeat</keyword>
<evidence type="ECO:0000313" key="5">
    <source>
        <dbReference type="Proteomes" id="UP000689129"/>
    </source>
</evidence>
<gene>
    <name evidence="4" type="ORF">HYQ45_010563</name>
</gene>
<evidence type="ECO:0000256" key="1">
    <source>
        <dbReference type="ARBA" id="ARBA00022737"/>
    </source>
</evidence>
<evidence type="ECO:0000256" key="2">
    <source>
        <dbReference type="ARBA" id="ARBA00022837"/>
    </source>
</evidence>
<dbReference type="Proteomes" id="UP000689129">
    <property type="component" value="Unassembled WGS sequence"/>
</dbReference>
<protein>
    <submittedName>
        <fullName evidence="4">Cell division control protein 31 like</fullName>
    </submittedName>
</protein>
<evidence type="ECO:0000259" key="3">
    <source>
        <dbReference type="PROSITE" id="PS50222"/>
    </source>
</evidence>
<dbReference type="GO" id="GO:0005509">
    <property type="term" value="F:calcium ion binding"/>
    <property type="evidence" value="ECO:0007669"/>
    <property type="project" value="InterPro"/>
</dbReference>
<keyword evidence="4" id="KW-0131">Cell cycle</keyword>
<dbReference type="AlphaFoldDB" id="A0A8I2ZG59"/>
<evidence type="ECO:0000313" key="4">
    <source>
        <dbReference type="EMBL" id="KAG7130693.1"/>
    </source>
</evidence>
<feature type="domain" description="EF-hand" evidence="3">
    <location>
        <begin position="177"/>
        <end position="212"/>
    </location>
</feature>
<keyword evidence="4" id="KW-0132">Cell division</keyword>
<keyword evidence="2" id="KW-0106">Calcium</keyword>
<reference evidence="4" key="1">
    <citation type="journal article" date="2021" name="Mol. Plant Pathol.">
        <title>A 20-kb lineage-specific genomic region tames virulence in pathogenic amphidiploid Verticillium longisporum.</title>
        <authorList>
            <person name="Harting R."/>
            <person name="Starke J."/>
            <person name="Kusch H."/>
            <person name="Poggeler S."/>
            <person name="Maurus I."/>
            <person name="Schluter R."/>
            <person name="Landesfeind M."/>
            <person name="Bulla I."/>
            <person name="Nowrousian M."/>
            <person name="de Jonge R."/>
            <person name="Stahlhut G."/>
            <person name="Hoff K.J."/>
            <person name="Asshauer K.P."/>
            <person name="Thurmer A."/>
            <person name="Stanke M."/>
            <person name="Daniel R."/>
            <person name="Morgenstern B."/>
            <person name="Thomma B.P.H.J."/>
            <person name="Kronstad J.W."/>
            <person name="Braus-Stromeyer S.A."/>
            <person name="Braus G.H."/>
        </authorList>
    </citation>
    <scope>NUCLEOTIDE SEQUENCE</scope>
    <source>
        <strain evidence="4">Vl32</strain>
    </source>
</reference>
<dbReference type="Pfam" id="PF13499">
    <property type="entry name" value="EF-hand_7"/>
    <property type="match status" value="1"/>
</dbReference>
<dbReference type="PROSITE" id="PS50222">
    <property type="entry name" value="EF_HAND_2"/>
    <property type="match status" value="2"/>
</dbReference>
<dbReference type="OrthoDB" id="343296at2759"/>
<dbReference type="GO" id="GO:0051301">
    <property type="term" value="P:cell division"/>
    <property type="evidence" value="ECO:0007669"/>
    <property type="project" value="UniProtKB-KW"/>
</dbReference>
<name>A0A8I2ZG59_VERLO</name>
<dbReference type="PANTHER" id="PTHR23050">
    <property type="entry name" value="CALCIUM BINDING PROTEIN"/>
    <property type="match status" value="1"/>
</dbReference>
<dbReference type="EMBL" id="JAEMWZ010000224">
    <property type="protein sequence ID" value="KAG7130693.1"/>
    <property type="molecule type" value="Genomic_DNA"/>
</dbReference>
<dbReference type="InterPro" id="IPR002048">
    <property type="entry name" value="EF_hand_dom"/>
</dbReference>
<dbReference type="CDD" id="cd00051">
    <property type="entry name" value="EFh"/>
    <property type="match status" value="1"/>
</dbReference>
<comment type="caution">
    <text evidence="4">The sequence shown here is derived from an EMBL/GenBank/DDBJ whole genome shotgun (WGS) entry which is preliminary data.</text>
</comment>
<proteinExistence type="predicted"/>
<feature type="domain" description="EF-hand" evidence="3">
    <location>
        <begin position="213"/>
        <end position="248"/>
    </location>
</feature>
<sequence length="251" mass="27850">MPGTSEQHRKHSRTSIPQLHDVSIEGALNSHLDPGFASTLPPDSSSEAPAIGLFCPTHFITMPPSAVNFDIHQGRQDFQRLDQDWRANINESFNLIDTQDTGSLSAREWPIALNALGLQLPRSETYTLLCAHGSPPQDFDPHASASGGGSNACPPVRLRITRDTFEAIAAWLITRRDPDEEAEAAWRLFDPRDTGRITVESLRTVCAEVNNMMTDQDLRKMIDTLDISGKGWVSKDEFMEMARGATKDRSH</sequence>
<accession>A0A8I2ZG59</accession>